<evidence type="ECO:0000313" key="2">
    <source>
        <dbReference type="EMBL" id="RMB08630.1"/>
    </source>
</evidence>
<dbReference type="OrthoDB" id="5290752at2"/>
<dbReference type="PANTHER" id="PTHR34512">
    <property type="entry name" value="CELL SURFACE PROTEIN"/>
    <property type="match status" value="1"/>
</dbReference>
<accession>A0A3M0CJP1</accession>
<dbReference type="InterPro" id="IPR011047">
    <property type="entry name" value="Quinoprotein_ADH-like_sf"/>
</dbReference>
<sequence>MIAAGTAKAGFVPASVARAGVLTAVLALLAACGGGSSPRTAYDDGGKERISVLTSTQQLDVDPSITALPVTLPAPYRNGNWAQPGGNPPHAVYHLSLPENMQQVWRTSIGQADRKYERMVTGPVAANGRVYVVDAAGQVSALDLASGNTLWRSDLDNNDDRSRVGFGGGTAFWNDTLYVTSGYGYVVAMNPDDGSVRWRFNGQVPFRGGPTVADGRVFAVTHDNRMLALDADTGEMIWDQVGIAENAGMLGAASPAYDGSSVVMALSSGELIAMQASNGRILWQDSLTSSRRLTPLATLSDIDGHPVIDRGKLYALSHAGSMVSIDMRSGERSWEADIAGVNTLWVAGSFGFLTTIDGQLVCMSLSDGRVRWVTQLQRFLNQEKRRDLVKWNGPVLAGNRLLVTSSHGYALSVSPYTGEVLAGVEIPGGSAVEPVVVDDTFLVLTTTGELIAYR</sequence>
<comment type="caution">
    <text evidence="2">The sequence shown here is derived from an EMBL/GenBank/DDBJ whole genome shotgun (WGS) entry which is preliminary data.</text>
</comment>
<dbReference type="RefSeq" id="WP_121937976.1">
    <property type="nucleotide sequence ID" value="NZ_REFR01000010.1"/>
</dbReference>
<protein>
    <submittedName>
        <fullName evidence="2">Putative pyrroloquinoline-quinone binding quinoprotein</fullName>
    </submittedName>
</protein>
<dbReference type="SMART" id="SM00564">
    <property type="entry name" value="PQQ"/>
    <property type="match status" value="7"/>
</dbReference>
<keyword evidence="3" id="KW-1185">Reference proteome</keyword>
<dbReference type="PANTHER" id="PTHR34512:SF30">
    <property type="entry name" value="OUTER MEMBRANE PROTEIN ASSEMBLY FACTOR BAMB"/>
    <property type="match status" value="1"/>
</dbReference>
<dbReference type="EMBL" id="REFR01000010">
    <property type="protein sequence ID" value="RMB08630.1"/>
    <property type="molecule type" value="Genomic_DNA"/>
</dbReference>
<dbReference type="InterPro" id="IPR015943">
    <property type="entry name" value="WD40/YVTN_repeat-like_dom_sf"/>
</dbReference>
<dbReference type="AlphaFoldDB" id="A0A3M0CJP1"/>
<gene>
    <name evidence="2" type="ORF">BXY39_1265</name>
</gene>
<dbReference type="Proteomes" id="UP000271227">
    <property type="component" value="Unassembled WGS sequence"/>
</dbReference>
<dbReference type="Gene3D" id="2.130.10.10">
    <property type="entry name" value="YVTN repeat-like/Quinoprotein amine dehydrogenase"/>
    <property type="match status" value="1"/>
</dbReference>
<dbReference type="InterPro" id="IPR018391">
    <property type="entry name" value="PQQ_b-propeller_rpt"/>
</dbReference>
<dbReference type="SUPFAM" id="SSF50998">
    <property type="entry name" value="Quinoprotein alcohol dehydrogenase-like"/>
    <property type="match status" value="1"/>
</dbReference>
<dbReference type="Pfam" id="PF13360">
    <property type="entry name" value="PQQ_2"/>
    <property type="match status" value="1"/>
</dbReference>
<feature type="domain" description="Pyrrolo-quinoline quinone repeat" evidence="1">
    <location>
        <begin position="136"/>
        <end position="373"/>
    </location>
</feature>
<organism evidence="2 3">
    <name type="scientific">Eilatimonas milleporae</name>
    <dbReference type="NCBI Taxonomy" id="911205"/>
    <lineage>
        <taxon>Bacteria</taxon>
        <taxon>Pseudomonadati</taxon>
        <taxon>Pseudomonadota</taxon>
        <taxon>Alphaproteobacteria</taxon>
        <taxon>Kordiimonadales</taxon>
        <taxon>Kordiimonadaceae</taxon>
        <taxon>Eilatimonas</taxon>
    </lineage>
</organism>
<evidence type="ECO:0000313" key="3">
    <source>
        <dbReference type="Proteomes" id="UP000271227"/>
    </source>
</evidence>
<dbReference type="InParanoid" id="A0A3M0CJP1"/>
<name>A0A3M0CJP1_9PROT</name>
<dbReference type="InterPro" id="IPR002372">
    <property type="entry name" value="PQQ_rpt_dom"/>
</dbReference>
<dbReference type="FunCoup" id="A0A3M0CJP1">
    <property type="interactions" value="55"/>
</dbReference>
<reference evidence="2 3" key="1">
    <citation type="submission" date="2018-10" db="EMBL/GenBank/DDBJ databases">
        <title>Genomic Encyclopedia of Archaeal and Bacterial Type Strains, Phase II (KMG-II): from individual species to whole genera.</title>
        <authorList>
            <person name="Goeker M."/>
        </authorList>
    </citation>
    <scope>NUCLEOTIDE SEQUENCE [LARGE SCALE GENOMIC DNA]</scope>
    <source>
        <strain evidence="2 3">DSM 25217</strain>
    </source>
</reference>
<proteinExistence type="predicted"/>
<evidence type="ECO:0000259" key="1">
    <source>
        <dbReference type="Pfam" id="PF13360"/>
    </source>
</evidence>